<feature type="transmembrane region" description="Helical" evidence="1">
    <location>
        <begin position="48"/>
        <end position="68"/>
    </location>
</feature>
<comment type="caution">
    <text evidence="2">The sequence shown here is derived from an EMBL/GenBank/DDBJ whole genome shotgun (WGS) entry which is preliminary data.</text>
</comment>
<evidence type="ECO:0000313" key="2">
    <source>
        <dbReference type="EMBL" id="PIC19073.1"/>
    </source>
</evidence>
<accession>A0A2G5SVV3</accession>
<sequence length="282" mass="32859">MNLQLTTTVGLLLGIGWILYHPLSFLINGAQASEDCKMDDSILDKLYVVYPTWRIITVLHIILGCLIMTIRRLQRLQIGSFIHQEAIRVLTILKAALFLLGYSYIGIAGSVAHMNFLTDKNIPEECIKMHMTAASNLFLLYLAVYFFIPFSMNLKYPFNTGLRAWKYFITLMWFFGGFSDVEEILANFDEEDSVEDLSDKEDGETPVSSNVNSKSIIDKKCIEYGPLYPASCDEYHHWEHQNYHYWEHQKYLKKQELDREERRTDMGMCHPVRRNGTLTWRC</sequence>
<dbReference type="AlphaFoldDB" id="A0A2G5SVV3"/>
<protein>
    <submittedName>
        <fullName evidence="2">Uncharacterized protein</fullName>
    </submittedName>
</protein>
<keyword evidence="1" id="KW-0812">Transmembrane</keyword>
<feature type="transmembrane region" description="Helical" evidence="1">
    <location>
        <begin position="89"/>
        <end position="107"/>
    </location>
</feature>
<keyword evidence="3" id="KW-1185">Reference proteome</keyword>
<reference evidence="3" key="1">
    <citation type="submission" date="2017-10" db="EMBL/GenBank/DDBJ databases">
        <title>Rapid genome shrinkage in a self-fertile nematode reveals novel sperm competition proteins.</title>
        <authorList>
            <person name="Yin D."/>
            <person name="Schwarz E.M."/>
            <person name="Thomas C.G."/>
            <person name="Felde R.L."/>
            <person name="Korf I.F."/>
            <person name="Cutter A.D."/>
            <person name="Schartner C.M."/>
            <person name="Ralston E.J."/>
            <person name="Meyer B.J."/>
            <person name="Haag E.S."/>
        </authorList>
    </citation>
    <scope>NUCLEOTIDE SEQUENCE [LARGE SCALE GENOMIC DNA]</scope>
    <source>
        <strain evidence="3">JU1422</strain>
    </source>
</reference>
<gene>
    <name evidence="2" type="primary">Cnig_chr_X.g24747</name>
    <name evidence="2" type="ORF">B9Z55_024747</name>
</gene>
<feature type="transmembrane region" description="Helical" evidence="1">
    <location>
        <begin position="127"/>
        <end position="148"/>
    </location>
</feature>
<keyword evidence="1" id="KW-1133">Transmembrane helix</keyword>
<evidence type="ECO:0000313" key="3">
    <source>
        <dbReference type="Proteomes" id="UP000230233"/>
    </source>
</evidence>
<organism evidence="2 3">
    <name type="scientific">Caenorhabditis nigoni</name>
    <dbReference type="NCBI Taxonomy" id="1611254"/>
    <lineage>
        <taxon>Eukaryota</taxon>
        <taxon>Metazoa</taxon>
        <taxon>Ecdysozoa</taxon>
        <taxon>Nematoda</taxon>
        <taxon>Chromadorea</taxon>
        <taxon>Rhabditida</taxon>
        <taxon>Rhabditina</taxon>
        <taxon>Rhabditomorpha</taxon>
        <taxon>Rhabditoidea</taxon>
        <taxon>Rhabditidae</taxon>
        <taxon>Peloderinae</taxon>
        <taxon>Caenorhabditis</taxon>
    </lineage>
</organism>
<dbReference type="Proteomes" id="UP000230233">
    <property type="component" value="Chromosome X"/>
</dbReference>
<proteinExistence type="predicted"/>
<dbReference type="EMBL" id="PDUG01000006">
    <property type="protein sequence ID" value="PIC19073.1"/>
    <property type="molecule type" value="Genomic_DNA"/>
</dbReference>
<keyword evidence="1" id="KW-0472">Membrane</keyword>
<name>A0A2G5SVV3_9PELO</name>
<evidence type="ECO:0000256" key="1">
    <source>
        <dbReference type="SAM" id="Phobius"/>
    </source>
</evidence>